<evidence type="ECO:0000313" key="5">
    <source>
        <dbReference type="EMBL" id="GGD76407.1"/>
    </source>
</evidence>
<gene>
    <name evidence="5" type="ORF">GCM10010911_38090</name>
</gene>
<organism evidence="5 6">
    <name type="scientific">Paenibacillus nasutitermitis</name>
    <dbReference type="NCBI Taxonomy" id="1652958"/>
    <lineage>
        <taxon>Bacteria</taxon>
        <taxon>Bacillati</taxon>
        <taxon>Bacillota</taxon>
        <taxon>Bacilli</taxon>
        <taxon>Bacillales</taxon>
        <taxon>Paenibacillaceae</taxon>
        <taxon>Paenibacillus</taxon>
    </lineage>
</organism>
<dbReference type="PROSITE" id="PS01124">
    <property type="entry name" value="HTH_ARAC_FAMILY_2"/>
    <property type="match status" value="1"/>
</dbReference>
<evidence type="ECO:0000256" key="3">
    <source>
        <dbReference type="ARBA" id="ARBA00023163"/>
    </source>
</evidence>
<dbReference type="InterPro" id="IPR014710">
    <property type="entry name" value="RmlC-like_jellyroll"/>
</dbReference>
<dbReference type="InterPro" id="IPR018062">
    <property type="entry name" value="HTH_AraC-typ_CS"/>
</dbReference>
<dbReference type="AlphaFoldDB" id="A0A916Z4H9"/>
<comment type="caution">
    <text evidence="5">The sequence shown here is derived from an EMBL/GenBank/DDBJ whole genome shotgun (WGS) entry which is preliminary data.</text>
</comment>
<keyword evidence="6" id="KW-1185">Reference proteome</keyword>
<reference evidence="5" key="2">
    <citation type="submission" date="2020-09" db="EMBL/GenBank/DDBJ databases">
        <authorList>
            <person name="Sun Q."/>
            <person name="Zhou Y."/>
        </authorList>
    </citation>
    <scope>NUCLEOTIDE SEQUENCE</scope>
    <source>
        <strain evidence="5">CGMCC 1.15178</strain>
    </source>
</reference>
<keyword evidence="1" id="KW-0805">Transcription regulation</keyword>
<dbReference type="Gene3D" id="2.60.120.10">
    <property type="entry name" value="Jelly Rolls"/>
    <property type="match status" value="1"/>
</dbReference>
<dbReference type="Pfam" id="PF12833">
    <property type="entry name" value="HTH_18"/>
    <property type="match status" value="1"/>
</dbReference>
<dbReference type="GO" id="GO:0003700">
    <property type="term" value="F:DNA-binding transcription factor activity"/>
    <property type="evidence" value="ECO:0007669"/>
    <property type="project" value="InterPro"/>
</dbReference>
<dbReference type="PROSITE" id="PS00041">
    <property type="entry name" value="HTH_ARAC_FAMILY_1"/>
    <property type="match status" value="1"/>
</dbReference>
<dbReference type="GO" id="GO:0043565">
    <property type="term" value="F:sequence-specific DNA binding"/>
    <property type="evidence" value="ECO:0007669"/>
    <property type="project" value="InterPro"/>
</dbReference>
<keyword evidence="2" id="KW-0238">DNA-binding</keyword>
<reference evidence="5" key="1">
    <citation type="journal article" date="2014" name="Int. J. Syst. Evol. Microbiol.">
        <title>Complete genome sequence of Corynebacterium casei LMG S-19264T (=DSM 44701T), isolated from a smear-ripened cheese.</title>
        <authorList>
            <consortium name="US DOE Joint Genome Institute (JGI-PGF)"/>
            <person name="Walter F."/>
            <person name="Albersmeier A."/>
            <person name="Kalinowski J."/>
            <person name="Ruckert C."/>
        </authorList>
    </citation>
    <scope>NUCLEOTIDE SEQUENCE</scope>
    <source>
        <strain evidence="5">CGMCC 1.15178</strain>
    </source>
</reference>
<protein>
    <recommendedName>
        <fullName evidence="4">HTH araC/xylS-type domain-containing protein</fullName>
    </recommendedName>
</protein>
<keyword evidence="3" id="KW-0804">Transcription</keyword>
<dbReference type="RefSeq" id="WP_229750362.1">
    <property type="nucleotide sequence ID" value="NZ_BMHP01000002.1"/>
</dbReference>
<dbReference type="InterPro" id="IPR037923">
    <property type="entry name" value="HTH-like"/>
</dbReference>
<sequence length="293" mass="33374">MISTDLGSIYDLAPAVNFAARAEAHENIVWGPRKNPDFQLFYILSGEAEAQIGAEHYLLAGGDCVIYGPLCPHRLRILSEVEYISLHFQWRVPSPEPIHPAYALQSCSDEEMRLYREIGFIVEIPGQDKVQLPAFINMPGLEPYLLRIVQEYSNETPGYAIYLRALMTEMIIALARQLLNRQPPSAERVKIEPALSAIGQHPETNWTVAELAGLCGYHAIYFSAMFKKCTGVTPKQYLISERIRKAKYHLLQGEKMERIAERLGYASIHYFSRNFKDETGLTPTEFKQQEHEL</sequence>
<dbReference type="SUPFAM" id="SSF46689">
    <property type="entry name" value="Homeodomain-like"/>
    <property type="match status" value="2"/>
</dbReference>
<dbReference type="EMBL" id="BMHP01000002">
    <property type="protein sequence ID" value="GGD76407.1"/>
    <property type="molecule type" value="Genomic_DNA"/>
</dbReference>
<proteinExistence type="predicted"/>
<feature type="domain" description="HTH araC/xylS-type" evidence="4">
    <location>
        <begin position="192"/>
        <end position="289"/>
    </location>
</feature>
<dbReference type="PANTHER" id="PTHR43280">
    <property type="entry name" value="ARAC-FAMILY TRANSCRIPTIONAL REGULATOR"/>
    <property type="match status" value="1"/>
</dbReference>
<evidence type="ECO:0000256" key="2">
    <source>
        <dbReference type="ARBA" id="ARBA00023125"/>
    </source>
</evidence>
<dbReference type="InterPro" id="IPR020449">
    <property type="entry name" value="Tscrpt_reg_AraC-type_HTH"/>
</dbReference>
<dbReference type="Proteomes" id="UP000612456">
    <property type="component" value="Unassembled WGS sequence"/>
</dbReference>
<dbReference type="InterPro" id="IPR009057">
    <property type="entry name" value="Homeodomain-like_sf"/>
</dbReference>
<dbReference type="PRINTS" id="PR00032">
    <property type="entry name" value="HTHARAC"/>
</dbReference>
<accession>A0A916Z4H9</accession>
<dbReference type="PANTHER" id="PTHR43280:SF28">
    <property type="entry name" value="HTH-TYPE TRANSCRIPTIONAL ACTIVATOR RHAS"/>
    <property type="match status" value="1"/>
</dbReference>
<evidence type="ECO:0000313" key="6">
    <source>
        <dbReference type="Proteomes" id="UP000612456"/>
    </source>
</evidence>
<dbReference type="Gene3D" id="1.10.10.60">
    <property type="entry name" value="Homeodomain-like"/>
    <property type="match status" value="2"/>
</dbReference>
<dbReference type="SMART" id="SM00342">
    <property type="entry name" value="HTH_ARAC"/>
    <property type="match status" value="1"/>
</dbReference>
<evidence type="ECO:0000259" key="4">
    <source>
        <dbReference type="PROSITE" id="PS01124"/>
    </source>
</evidence>
<dbReference type="SUPFAM" id="SSF51215">
    <property type="entry name" value="Regulatory protein AraC"/>
    <property type="match status" value="1"/>
</dbReference>
<dbReference type="InterPro" id="IPR018060">
    <property type="entry name" value="HTH_AraC"/>
</dbReference>
<name>A0A916Z4H9_9BACL</name>
<evidence type="ECO:0000256" key="1">
    <source>
        <dbReference type="ARBA" id="ARBA00023015"/>
    </source>
</evidence>